<dbReference type="EMBL" id="JANEYF010002168">
    <property type="protein sequence ID" value="KAJ8950581.1"/>
    <property type="molecule type" value="Genomic_DNA"/>
</dbReference>
<evidence type="ECO:0000256" key="3">
    <source>
        <dbReference type="ARBA" id="ARBA00022606"/>
    </source>
</evidence>
<evidence type="ECO:0000256" key="1">
    <source>
        <dbReference type="ARBA" id="ARBA00004651"/>
    </source>
</evidence>
<evidence type="ECO:0000256" key="7">
    <source>
        <dbReference type="ARBA" id="ARBA00023136"/>
    </source>
</evidence>
<evidence type="ECO:0000256" key="9">
    <source>
        <dbReference type="ARBA" id="ARBA00023224"/>
    </source>
</evidence>
<evidence type="ECO:0000256" key="5">
    <source>
        <dbReference type="ARBA" id="ARBA00022725"/>
    </source>
</evidence>
<evidence type="ECO:0000256" key="6">
    <source>
        <dbReference type="ARBA" id="ARBA00022989"/>
    </source>
</evidence>
<reference evidence="10" key="1">
    <citation type="journal article" date="2023" name="Insect Mol. Biol.">
        <title>Genome sequencing provides insights into the evolution of gene families encoding plant cell wall-degrading enzymes in longhorned beetles.</title>
        <authorList>
            <person name="Shin N.R."/>
            <person name="Okamura Y."/>
            <person name="Kirsch R."/>
            <person name="Pauchet Y."/>
        </authorList>
    </citation>
    <scope>NUCLEOTIDE SEQUENCE</scope>
    <source>
        <strain evidence="10">RBIC_L_NR</strain>
    </source>
</reference>
<organism evidence="10 11">
    <name type="scientific">Rhamnusium bicolor</name>
    <dbReference type="NCBI Taxonomy" id="1586634"/>
    <lineage>
        <taxon>Eukaryota</taxon>
        <taxon>Metazoa</taxon>
        <taxon>Ecdysozoa</taxon>
        <taxon>Arthropoda</taxon>
        <taxon>Hexapoda</taxon>
        <taxon>Insecta</taxon>
        <taxon>Pterygota</taxon>
        <taxon>Neoptera</taxon>
        <taxon>Endopterygota</taxon>
        <taxon>Coleoptera</taxon>
        <taxon>Polyphaga</taxon>
        <taxon>Cucujiformia</taxon>
        <taxon>Chrysomeloidea</taxon>
        <taxon>Cerambycidae</taxon>
        <taxon>Lepturinae</taxon>
        <taxon>Rhagiini</taxon>
        <taxon>Rhamnusium</taxon>
    </lineage>
</organism>
<accession>A0AAV8YJ86</accession>
<dbReference type="GO" id="GO:0004984">
    <property type="term" value="F:olfactory receptor activity"/>
    <property type="evidence" value="ECO:0007669"/>
    <property type="project" value="InterPro"/>
</dbReference>
<keyword evidence="3" id="KW-0716">Sensory transduction</keyword>
<proteinExistence type="predicted"/>
<dbReference type="GO" id="GO:0007165">
    <property type="term" value="P:signal transduction"/>
    <property type="evidence" value="ECO:0007669"/>
    <property type="project" value="UniProtKB-KW"/>
</dbReference>
<keyword evidence="4" id="KW-0812">Transmembrane</keyword>
<keyword evidence="7" id="KW-0472">Membrane</keyword>
<dbReference type="PANTHER" id="PTHR21137:SF35">
    <property type="entry name" value="ODORANT RECEPTOR 19A-RELATED"/>
    <property type="match status" value="1"/>
</dbReference>
<dbReference type="Proteomes" id="UP001162156">
    <property type="component" value="Unassembled WGS sequence"/>
</dbReference>
<keyword evidence="9" id="KW-0807">Transducer</keyword>
<keyword evidence="2" id="KW-1003">Cell membrane</keyword>
<sequence length="71" mass="8226">MDETLSISEAIYDAQWYIVDAYTMKDIRFMLARSQIPVVFEALPLGSFNYPLFLAIIKTAYTYLTLIHQSI</sequence>
<keyword evidence="5" id="KW-0552">Olfaction</keyword>
<keyword evidence="6" id="KW-1133">Transmembrane helix</keyword>
<comment type="caution">
    <text evidence="10">The sequence shown here is derived from an EMBL/GenBank/DDBJ whole genome shotgun (WGS) entry which is preliminary data.</text>
</comment>
<dbReference type="AlphaFoldDB" id="A0AAV8YJ86"/>
<evidence type="ECO:0000256" key="8">
    <source>
        <dbReference type="ARBA" id="ARBA00023170"/>
    </source>
</evidence>
<protein>
    <submittedName>
        <fullName evidence="10">Uncharacterized protein</fullName>
    </submittedName>
</protein>
<dbReference type="GO" id="GO:0005886">
    <property type="term" value="C:plasma membrane"/>
    <property type="evidence" value="ECO:0007669"/>
    <property type="project" value="UniProtKB-SubCell"/>
</dbReference>
<dbReference type="Pfam" id="PF02949">
    <property type="entry name" value="7tm_6"/>
    <property type="match status" value="1"/>
</dbReference>
<keyword evidence="11" id="KW-1185">Reference proteome</keyword>
<dbReference type="PANTHER" id="PTHR21137">
    <property type="entry name" value="ODORANT RECEPTOR"/>
    <property type="match status" value="1"/>
</dbReference>
<dbReference type="GO" id="GO:0005549">
    <property type="term" value="F:odorant binding"/>
    <property type="evidence" value="ECO:0007669"/>
    <property type="project" value="InterPro"/>
</dbReference>
<dbReference type="InterPro" id="IPR004117">
    <property type="entry name" value="7tm6_olfct_rcpt"/>
</dbReference>
<evidence type="ECO:0000313" key="10">
    <source>
        <dbReference type="EMBL" id="KAJ8950581.1"/>
    </source>
</evidence>
<keyword evidence="8" id="KW-0675">Receptor</keyword>
<name>A0AAV8YJ86_9CUCU</name>
<gene>
    <name evidence="10" type="ORF">NQ314_007845</name>
</gene>
<evidence type="ECO:0000313" key="11">
    <source>
        <dbReference type="Proteomes" id="UP001162156"/>
    </source>
</evidence>
<evidence type="ECO:0000256" key="2">
    <source>
        <dbReference type="ARBA" id="ARBA00022475"/>
    </source>
</evidence>
<evidence type="ECO:0000256" key="4">
    <source>
        <dbReference type="ARBA" id="ARBA00022692"/>
    </source>
</evidence>
<comment type="subcellular location">
    <subcellularLocation>
        <location evidence="1">Cell membrane</location>
        <topology evidence="1">Multi-pass membrane protein</topology>
    </subcellularLocation>
</comment>